<dbReference type="Proteomes" id="UP000837857">
    <property type="component" value="Chromosome 23"/>
</dbReference>
<feature type="non-terminal residue" evidence="1">
    <location>
        <position position="129"/>
    </location>
</feature>
<name>A0ABN8IIH5_9NEOP</name>
<dbReference type="EMBL" id="OW152835">
    <property type="protein sequence ID" value="CAH2056400.1"/>
    <property type="molecule type" value="Genomic_DNA"/>
</dbReference>
<evidence type="ECO:0000313" key="1">
    <source>
        <dbReference type="EMBL" id="CAH2056400.1"/>
    </source>
</evidence>
<organism evidence="1 2">
    <name type="scientific">Iphiclides podalirius</name>
    <name type="common">scarce swallowtail</name>
    <dbReference type="NCBI Taxonomy" id="110791"/>
    <lineage>
        <taxon>Eukaryota</taxon>
        <taxon>Metazoa</taxon>
        <taxon>Ecdysozoa</taxon>
        <taxon>Arthropoda</taxon>
        <taxon>Hexapoda</taxon>
        <taxon>Insecta</taxon>
        <taxon>Pterygota</taxon>
        <taxon>Neoptera</taxon>
        <taxon>Endopterygota</taxon>
        <taxon>Lepidoptera</taxon>
        <taxon>Glossata</taxon>
        <taxon>Ditrysia</taxon>
        <taxon>Papilionoidea</taxon>
        <taxon>Papilionidae</taxon>
        <taxon>Papilioninae</taxon>
        <taxon>Iphiclides</taxon>
    </lineage>
</organism>
<protein>
    <submittedName>
        <fullName evidence="1">Uncharacterized protein</fullName>
    </submittedName>
</protein>
<keyword evidence="2" id="KW-1185">Reference proteome</keyword>
<proteinExistence type="predicted"/>
<sequence length="129" mass="14850">MSLSLPTQFYCGRRAGTRRSCRRRGEHADLYRYLKASIREAAKSAGCELTSIAAPSGLRERSIVRRSRLTKERRETGTQLVYARYRLSGKRRARFRGAFAPYSERVPVYARFLLQSRVDTLLLPKARPP</sequence>
<gene>
    <name evidence="1" type="ORF">IPOD504_LOCUS9625</name>
</gene>
<evidence type="ECO:0000313" key="2">
    <source>
        <dbReference type="Proteomes" id="UP000837857"/>
    </source>
</evidence>
<accession>A0ABN8IIH5</accession>
<reference evidence="1" key="1">
    <citation type="submission" date="2022-03" db="EMBL/GenBank/DDBJ databases">
        <authorList>
            <person name="Martin H S."/>
        </authorList>
    </citation>
    <scope>NUCLEOTIDE SEQUENCE</scope>
</reference>